<dbReference type="SUPFAM" id="SSF52980">
    <property type="entry name" value="Restriction endonuclease-like"/>
    <property type="match status" value="1"/>
</dbReference>
<protein>
    <recommendedName>
        <fullName evidence="8">DUF3320 domain-containing protein</fullName>
    </recommendedName>
</protein>
<evidence type="ECO:0000259" key="2">
    <source>
        <dbReference type="Pfam" id="PF11784"/>
    </source>
</evidence>
<feature type="compositionally biased region" description="Basic and acidic residues" evidence="1">
    <location>
        <begin position="108"/>
        <end position="119"/>
    </location>
</feature>
<keyword evidence="7" id="KW-1185">Reference proteome</keyword>
<name>A0A2U9S824_9PROT</name>
<dbReference type="InterPro" id="IPR045055">
    <property type="entry name" value="DNA2/NAM7-like"/>
</dbReference>
<feature type="region of interest" description="Disordered" evidence="1">
    <location>
        <begin position="100"/>
        <end position="119"/>
    </location>
</feature>
<geneLocation type="plasmid" evidence="6 7">
    <name>unnamed1</name>
</geneLocation>
<dbReference type="Gene3D" id="3.40.960.10">
    <property type="entry name" value="VSR Endonuclease"/>
    <property type="match status" value="1"/>
</dbReference>
<dbReference type="Pfam" id="PF13086">
    <property type="entry name" value="AAA_11"/>
    <property type="match status" value="2"/>
</dbReference>
<dbReference type="InterPro" id="IPR025103">
    <property type="entry name" value="DUF4011"/>
</dbReference>
<dbReference type="Gene3D" id="3.40.50.300">
    <property type="entry name" value="P-loop containing nucleotide triphosphate hydrolases"/>
    <property type="match status" value="3"/>
</dbReference>
<feature type="domain" description="DNA2/NAM7 helicase helicase" evidence="3">
    <location>
        <begin position="967"/>
        <end position="1006"/>
    </location>
</feature>
<dbReference type="InterPro" id="IPR041677">
    <property type="entry name" value="DNA2/NAM7_AAA_11"/>
</dbReference>
<dbReference type="InterPro" id="IPR027417">
    <property type="entry name" value="P-loop_NTPase"/>
</dbReference>
<evidence type="ECO:0000313" key="7">
    <source>
        <dbReference type="Proteomes" id="UP000249605"/>
    </source>
</evidence>
<evidence type="ECO:0000259" key="4">
    <source>
        <dbReference type="Pfam" id="PF13087"/>
    </source>
</evidence>
<feature type="domain" description="DUF3320" evidence="2">
    <location>
        <begin position="1435"/>
        <end position="1478"/>
    </location>
</feature>
<reference evidence="6 7" key="1">
    <citation type="submission" date="2018-06" db="EMBL/GenBank/DDBJ databases">
        <title>Complete genome sequencing of Azospirillum sp. M2T2B2.</title>
        <authorList>
            <person name="Heo J."/>
            <person name="Kim S.-J."/>
            <person name="Kwon S.-W."/>
            <person name="Anandham R."/>
        </authorList>
    </citation>
    <scope>NUCLEOTIDE SEQUENCE [LARGE SCALE GENOMIC DNA]</scope>
    <source>
        <strain evidence="6 7">M2T2B2</strain>
        <plasmid evidence="6 7">unnamed1</plasmid>
    </source>
</reference>
<evidence type="ECO:0000256" key="1">
    <source>
        <dbReference type="SAM" id="MobiDB-lite"/>
    </source>
</evidence>
<dbReference type="Pfam" id="PF18741">
    <property type="entry name" value="MTES_1575"/>
    <property type="match status" value="1"/>
</dbReference>
<feature type="domain" description="Restriction endonuclease type II-like" evidence="5">
    <location>
        <begin position="1273"/>
        <end position="1370"/>
    </location>
</feature>
<dbReference type="Pfam" id="PF11784">
    <property type="entry name" value="DUF3320"/>
    <property type="match status" value="1"/>
</dbReference>
<evidence type="ECO:0000259" key="5">
    <source>
        <dbReference type="Pfam" id="PF18741"/>
    </source>
</evidence>
<keyword evidence="6" id="KW-0614">Plasmid</keyword>
<feature type="domain" description="DNA2/NAM7 helicase-like C-terminal" evidence="4">
    <location>
        <begin position="1040"/>
        <end position="1227"/>
    </location>
</feature>
<dbReference type="OrthoDB" id="9757917at2"/>
<dbReference type="FunFam" id="3.40.50.300:FF:002063">
    <property type="entry name" value="DNA helicase related protein"/>
    <property type="match status" value="1"/>
</dbReference>
<dbReference type="PANTHER" id="PTHR10887">
    <property type="entry name" value="DNA2/NAM7 HELICASE FAMILY"/>
    <property type="match status" value="1"/>
</dbReference>
<dbReference type="PANTHER" id="PTHR10887:SF530">
    <property type="entry name" value="SUPERFAMILY I DNA HELICASES"/>
    <property type="match status" value="1"/>
</dbReference>
<dbReference type="KEGG" id="azm:DM194_14690"/>
<dbReference type="InterPro" id="IPR049468">
    <property type="entry name" value="Restrct_endonuc-II-like_dom"/>
</dbReference>
<accession>A0A2U9S824</accession>
<organism evidence="6 7">
    <name type="scientific">Azospirillum ramasamyi</name>
    <dbReference type="NCBI Taxonomy" id="682998"/>
    <lineage>
        <taxon>Bacteria</taxon>
        <taxon>Pseudomonadati</taxon>
        <taxon>Pseudomonadota</taxon>
        <taxon>Alphaproteobacteria</taxon>
        <taxon>Rhodospirillales</taxon>
        <taxon>Azospirillaceae</taxon>
        <taxon>Azospirillum</taxon>
    </lineage>
</organism>
<dbReference type="InterPro" id="IPR011335">
    <property type="entry name" value="Restrct_endonuc-II-like"/>
</dbReference>
<dbReference type="InterPro" id="IPR021754">
    <property type="entry name" value="DUF3320"/>
</dbReference>
<evidence type="ECO:0000313" key="6">
    <source>
        <dbReference type="EMBL" id="AWU95552.1"/>
    </source>
</evidence>
<dbReference type="Pfam" id="PF13195">
    <property type="entry name" value="DUF4011"/>
    <property type="match status" value="1"/>
</dbReference>
<evidence type="ECO:0008006" key="8">
    <source>
        <dbReference type="Google" id="ProtNLM"/>
    </source>
</evidence>
<dbReference type="RefSeq" id="WP_111068318.1">
    <property type="nucleotide sequence ID" value="NZ_CP029830.1"/>
</dbReference>
<dbReference type="SUPFAM" id="SSF52540">
    <property type="entry name" value="P-loop containing nucleoside triphosphate hydrolases"/>
    <property type="match status" value="1"/>
</dbReference>
<proteinExistence type="predicted"/>
<dbReference type="GO" id="GO:0004386">
    <property type="term" value="F:helicase activity"/>
    <property type="evidence" value="ECO:0007669"/>
    <property type="project" value="InterPro"/>
</dbReference>
<gene>
    <name evidence="6" type="ORF">DM194_14690</name>
</gene>
<dbReference type="FunFam" id="3.40.960.10:FF:000002">
    <property type="entry name" value="DNA helicase related protein"/>
    <property type="match status" value="1"/>
</dbReference>
<feature type="domain" description="DNA2/NAM7 helicase helicase" evidence="3">
    <location>
        <begin position="326"/>
        <end position="389"/>
    </location>
</feature>
<dbReference type="EMBL" id="CP029830">
    <property type="protein sequence ID" value="AWU95552.1"/>
    <property type="molecule type" value="Genomic_DNA"/>
</dbReference>
<dbReference type="InterPro" id="IPR041679">
    <property type="entry name" value="DNA2/NAM7-like_C"/>
</dbReference>
<dbReference type="Proteomes" id="UP000249605">
    <property type="component" value="Plasmid unnamed1"/>
</dbReference>
<sequence length="1596" mass="175011">MSEAIELPSHEAPTSLTEKLDRGRTALLDLSTRNRLIHVPRRSKTTRTVEVIDELSAEVYRLLVSEGKAFTFAPGRRASSDAGQAPEGADADEHEIAELAQPEDDGVDERGVAQRHSDTKLQTRLTSEGLQKRLLTLQLDAKTLQEEQGVNILFLAIGMLKWFEDANSDTERFAPLILVPVSLERGTAAERFRLRWLQEDPSPNLSLGALLKGKFGLELPTFLEGDQDTFDPDEYFSRVEKVVSGQPRWEVLGNDIVLGFFSFAKFLMYRDLDPANWPQGAALDKHPLIAGLLGDGFPGREALFGDDDPVDPHIEPEALVHIVDADSSQTAVVHEVRQGGHLVVQGPPGTGKSQTIANIIASAVVDGKRVLFVAEKMAALEVVKRRLDQSGVGDICLELHSNKANKRGFLEELRRTWDLGRPNGAADSTLIRQLGQYRDGLNGHAARLHKRHDPSGLSAYHMIGHLVRLRQAGQQPAATSLEAPELWARHDKAERELLLKDLAGRIDDIGTPSAHPWCGVGLPSILPTELQRLAARIAELRGQLASFVNDHGALRETLGVGGEPSFAGSDRLARLGSRVAAAPDLEPEALSSRCWGTQTDEVAELVKAGEVYGETRQELSGVLAEAAWDTDVKLARQHIATYGAGWLRWLKGDYKRADALFRSIITGKPPKTLEERLQLLDKLIAAQKAAVELARDEALGREAFGSRWRREKSDWSMLRRVIDWARGNGNDGMSAEIRRLAATVSDRESAGTIAQRLNDVRPGLEEALVRLIADLKLDLRAAFGTGTTSDLNLEVVLTRLDLWIERSEDLSKWIAYSAKAEQASSLGLGAFVNRLANGELDSKSVVPEFEMAYYDALLSAIAKDDPEIARFDGEGHNRLVQEFVRLDQDRMKLARLEVASAHHGRMPRQDGGAGPLGVLKGEMARKRNHMPIRQLMKRAGAAIQAIKPVFMMSPLSVAQFLEPGAVEFDLLVIDEASQIQPVDALGAIARCKQAVIVGDDRQLPPTRFFDKVIAGNDEEDEDGAAGVADVESVLGLCVSKGLPQRMLRWHYRSRHQSLIAVSNSQFYDNRLFIVPSPYTAQAGMGLRFNYLPNGRFDSGNTAINAEEAKAVAEAVIRHAREHPELSLGVATFSTKQRRAIVDELERLRRLNPDVEGFFTAHSAEPFFAKNLENVQGDERDVIMISVGYGKNPNGYMAMRFGPLSSDGGERRLNVLISRAKRRCEVFASITDEDIDLERGKGKGVLAFKLFLHFARTGKLSLGTRTDREHDSIFEEQVAAALLSHGYDVHPQVGLAGFFIDLAIADFARPGRYIIGIECDGAAYHSSRSARDRDRLRQAVLEDHGWTIHRIWSTDWFNRPQEQLAKTIAAIEAAKAELAANDEKSTGFSRAVPLEIVTVEREDAVEVGLQIAEPASASSPYREASFPIPANMQLQEVPIGLMADLVRQVVEIEGPVHEAEVVARLRTMWGLGRAGSRVQAAVDRGIAAAVKAGVIVEDNGFLIGPDATLTVRDRSEVASTGLRKPEMLPPAEIKAAAVSFVTANLGATLEEVLTGVSRLFGFKATSAQLRQVLSAAIEAAIKDGKLVSQGDMLTSSR</sequence>
<dbReference type="Pfam" id="PF13087">
    <property type="entry name" value="AAA_12"/>
    <property type="match status" value="1"/>
</dbReference>
<evidence type="ECO:0000259" key="3">
    <source>
        <dbReference type="Pfam" id="PF13086"/>
    </source>
</evidence>